<dbReference type="InterPro" id="IPR000064">
    <property type="entry name" value="NLP_P60_dom"/>
</dbReference>
<evidence type="ECO:0000313" key="7">
    <source>
        <dbReference type="Proteomes" id="UP001597024"/>
    </source>
</evidence>
<dbReference type="Proteomes" id="UP001597024">
    <property type="component" value="Unassembled WGS sequence"/>
</dbReference>
<keyword evidence="2" id="KW-0645">Protease</keyword>
<keyword evidence="7" id="KW-1185">Reference proteome</keyword>
<evidence type="ECO:0000256" key="1">
    <source>
        <dbReference type="ARBA" id="ARBA00007074"/>
    </source>
</evidence>
<dbReference type="Gene3D" id="3.90.1720.10">
    <property type="entry name" value="endopeptidase domain like (from Nostoc punctiforme)"/>
    <property type="match status" value="1"/>
</dbReference>
<keyword evidence="4" id="KW-0788">Thiol protease</keyword>
<name>A0ABW3DIP3_9ACTN</name>
<feature type="domain" description="NlpC/P60" evidence="5">
    <location>
        <begin position="281"/>
        <end position="414"/>
    </location>
</feature>
<proteinExistence type="inferred from homology"/>
<dbReference type="PANTHER" id="PTHR47359">
    <property type="entry name" value="PEPTIDOGLYCAN DL-ENDOPEPTIDASE CWLO"/>
    <property type="match status" value="1"/>
</dbReference>
<sequence length="414" mass="43772">MIVEAGVVKAIAAGGGLVSGIALIAGMSGGMARQAAVFADQSQLAAAVCAYDSSTSGKGPGLTAEQRANALIVIRTAYALGLPRRAAVIGIATALQESDLRNGTVGDNGKAFGLFQQHPEYGWGAREQVIDPRYAARGFFSRLVRVDRWRTRPLTVVAQAVQRSAHPGAYARYEGRALKIVNTLSLPERVIEPSARVAIRVPGLSSAEERTLSMNLQTAATLGVPREAVVANTATVLQLAGLRLDERVVSYTQRAEKVVTTLARRLCTKLSPLAADPSSVSTRAVIAVRAALETIGTPYSWGGGGPNGPSYGIGRGARTKGFDCSGLTEYAWAKAGARIGSTTYEQWRTGVRVDRSQVRPGDLVFYETDPSIAGPDHVGLAISATKMVNAPFTGAVIRVEPIDRRGYMGAIRPR</sequence>
<dbReference type="PROSITE" id="PS51935">
    <property type="entry name" value="NLPC_P60"/>
    <property type="match status" value="1"/>
</dbReference>
<comment type="similarity">
    <text evidence="1">Belongs to the peptidase C40 family.</text>
</comment>
<organism evidence="6 7">
    <name type="scientific">Streptosporangium algeriense</name>
    <dbReference type="NCBI Taxonomy" id="1682748"/>
    <lineage>
        <taxon>Bacteria</taxon>
        <taxon>Bacillati</taxon>
        <taxon>Actinomycetota</taxon>
        <taxon>Actinomycetes</taxon>
        <taxon>Streptosporangiales</taxon>
        <taxon>Streptosporangiaceae</taxon>
        <taxon>Streptosporangium</taxon>
    </lineage>
</organism>
<evidence type="ECO:0000256" key="2">
    <source>
        <dbReference type="ARBA" id="ARBA00022670"/>
    </source>
</evidence>
<dbReference type="Pfam" id="PF00877">
    <property type="entry name" value="NLPC_P60"/>
    <property type="match status" value="1"/>
</dbReference>
<evidence type="ECO:0000256" key="3">
    <source>
        <dbReference type="ARBA" id="ARBA00022801"/>
    </source>
</evidence>
<dbReference type="PANTHER" id="PTHR47359:SF3">
    <property type="entry name" value="NLP_P60 DOMAIN-CONTAINING PROTEIN-RELATED"/>
    <property type="match status" value="1"/>
</dbReference>
<comment type="caution">
    <text evidence="6">The sequence shown here is derived from an EMBL/GenBank/DDBJ whole genome shotgun (WGS) entry which is preliminary data.</text>
</comment>
<dbReference type="InterPro" id="IPR038765">
    <property type="entry name" value="Papain-like_cys_pep_sf"/>
</dbReference>
<evidence type="ECO:0000259" key="5">
    <source>
        <dbReference type="PROSITE" id="PS51935"/>
    </source>
</evidence>
<protein>
    <submittedName>
        <fullName evidence="6">C40 family peptidase</fullName>
    </submittedName>
</protein>
<evidence type="ECO:0000313" key="6">
    <source>
        <dbReference type="EMBL" id="MFD0883751.1"/>
    </source>
</evidence>
<dbReference type="InterPro" id="IPR051794">
    <property type="entry name" value="PG_Endopeptidase_C40"/>
</dbReference>
<keyword evidence="3" id="KW-0378">Hydrolase</keyword>
<accession>A0ABW3DIP3</accession>
<dbReference type="EMBL" id="JBHTHX010000069">
    <property type="protein sequence ID" value="MFD0883751.1"/>
    <property type="molecule type" value="Genomic_DNA"/>
</dbReference>
<reference evidence="7" key="1">
    <citation type="journal article" date="2019" name="Int. J. Syst. Evol. Microbiol.">
        <title>The Global Catalogue of Microorganisms (GCM) 10K type strain sequencing project: providing services to taxonomists for standard genome sequencing and annotation.</title>
        <authorList>
            <consortium name="The Broad Institute Genomics Platform"/>
            <consortium name="The Broad Institute Genome Sequencing Center for Infectious Disease"/>
            <person name="Wu L."/>
            <person name="Ma J."/>
        </authorList>
    </citation>
    <scope>NUCLEOTIDE SEQUENCE [LARGE SCALE GENOMIC DNA]</scope>
    <source>
        <strain evidence="7">CCUG 62974</strain>
    </source>
</reference>
<dbReference type="SUPFAM" id="SSF54001">
    <property type="entry name" value="Cysteine proteinases"/>
    <property type="match status" value="1"/>
</dbReference>
<gene>
    <name evidence="6" type="ORF">ACFQ08_04170</name>
</gene>
<evidence type="ECO:0000256" key="4">
    <source>
        <dbReference type="ARBA" id="ARBA00022807"/>
    </source>
</evidence>